<organism evidence="3 4">
    <name type="scientific">Cordyceps militaris</name>
    <name type="common">Caterpillar fungus</name>
    <name type="synonym">Clavaria militaris</name>
    <dbReference type="NCBI Taxonomy" id="73501"/>
    <lineage>
        <taxon>Eukaryota</taxon>
        <taxon>Fungi</taxon>
        <taxon>Dikarya</taxon>
        <taxon>Ascomycota</taxon>
        <taxon>Pezizomycotina</taxon>
        <taxon>Sordariomycetes</taxon>
        <taxon>Hypocreomycetidae</taxon>
        <taxon>Hypocreales</taxon>
        <taxon>Cordycipitaceae</taxon>
        <taxon>Cordyceps</taxon>
    </lineage>
</organism>
<dbReference type="InterPro" id="IPR025676">
    <property type="entry name" value="Clr5_dom"/>
</dbReference>
<feature type="compositionally biased region" description="Pro residues" evidence="1">
    <location>
        <begin position="60"/>
        <end position="80"/>
    </location>
</feature>
<name>A0A2H4SUJ2_CORMI</name>
<evidence type="ECO:0000313" key="3">
    <source>
        <dbReference type="EMBL" id="ATY66768.1"/>
    </source>
</evidence>
<dbReference type="PANTHER" id="PTHR38788">
    <property type="entry name" value="CLR5 DOMAIN-CONTAINING PROTEIN"/>
    <property type="match status" value="1"/>
</dbReference>
<evidence type="ECO:0000259" key="2">
    <source>
        <dbReference type="Pfam" id="PF14420"/>
    </source>
</evidence>
<dbReference type="Proteomes" id="UP000323067">
    <property type="component" value="Chromosome ii"/>
</dbReference>
<dbReference type="VEuPathDB" id="FungiDB:A9K55_001046"/>
<feature type="region of interest" description="Disordered" evidence="1">
    <location>
        <begin position="53"/>
        <end position="98"/>
    </location>
</feature>
<gene>
    <name evidence="3" type="ORF">A9K55_001046</name>
</gene>
<feature type="compositionally biased region" description="Polar residues" evidence="1">
    <location>
        <begin position="220"/>
        <end position="235"/>
    </location>
</feature>
<evidence type="ECO:0000256" key="1">
    <source>
        <dbReference type="SAM" id="MobiDB-lite"/>
    </source>
</evidence>
<dbReference type="VEuPathDB" id="FungiDB:CCM_03750"/>
<feature type="region of interest" description="Disordered" evidence="1">
    <location>
        <begin position="189"/>
        <end position="239"/>
    </location>
</feature>
<accession>A0A2H4SUJ2</accession>
<feature type="region of interest" description="Disordered" evidence="1">
    <location>
        <begin position="376"/>
        <end position="398"/>
    </location>
</feature>
<proteinExistence type="predicted"/>
<dbReference type="Pfam" id="PF14420">
    <property type="entry name" value="Clr5"/>
    <property type="match status" value="1"/>
</dbReference>
<sequence>MPLHMDLFPDNSYWHPPPNAAVQDADGEEDIPLADYQCPNLFAYDFDQDYTHSPLEPLDPIEPAPPPTAYAPAPVVPPASPDRDPHDSMPPLPPPGRLDWRKRRSIISALYQKNTAAETARIMEARYGFVASVKQYRSRLRGWKVYKNIKASVMREAVHMYKLSKRAGGKDTEFRVGGRRIHYRRIEKFEKRNPPISSRTPNPPNSTAAVRYNTPPPQNSLPQNFPPQNSQSTSGGEPCLRHSSFVMKDTLDALFALTENSSWDSFMPSGTTNNTPSQTYQTTMSGNIAPVEIMLDEEADVELVPCSVSEIDPRRNNITIHRLLAENGSQTYALEGNGNAAGASVQERFQEGYVELWNSRDSLEGPWCTEPLVLEPEENRPTSSRRDLVRGQMRSYEM</sequence>
<feature type="domain" description="Clr5" evidence="2">
    <location>
        <begin position="99"/>
        <end position="147"/>
    </location>
</feature>
<feature type="compositionally biased region" description="Basic and acidic residues" evidence="1">
    <location>
        <begin position="377"/>
        <end position="389"/>
    </location>
</feature>
<evidence type="ECO:0000313" key="4">
    <source>
        <dbReference type="Proteomes" id="UP000323067"/>
    </source>
</evidence>
<dbReference type="PANTHER" id="PTHR38788:SF3">
    <property type="entry name" value="CLR5 DOMAIN-CONTAINING PROTEIN"/>
    <property type="match status" value="1"/>
</dbReference>
<protein>
    <submittedName>
        <fullName evidence="3">Ankyrin repeat</fullName>
    </submittedName>
</protein>
<feature type="compositionally biased region" description="Polar residues" evidence="1">
    <location>
        <begin position="195"/>
        <end position="208"/>
    </location>
</feature>
<dbReference type="EMBL" id="CP023327">
    <property type="protein sequence ID" value="ATY66768.1"/>
    <property type="molecule type" value="Genomic_DNA"/>
</dbReference>
<reference evidence="3 4" key="1">
    <citation type="journal article" date="2017" name="BMC Genomics">
        <title>Chromosome level assembly and secondary metabolite potential of the parasitic fungus Cordyceps militaris.</title>
        <authorList>
            <person name="Kramer G.J."/>
            <person name="Nodwell J.R."/>
        </authorList>
    </citation>
    <scope>NUCLEOTIDE SEQUENCE [LARGE SCALE GENOMIC DNA]</scope>
    <source>
        <strain evidence="3 4">ATCC 34164</strain>
    </source>
</reference>
<dbReference type="AlphaFoldDB" id="A0A2H4SUJ2"/>